<keyword evidence="2" id="KW-0805">Transcription regulation</keyword>
<evidence type="ECO:0000256" key="3">
    <source>
        <dbReference type="ARBA" id="ARBA00023125"/>
    </source>
</evidence>
<keyword evidence="8" id="KW-1185">Reference proteome</keyword>
<reference evidence="7" key="1">
    <citation type="submission" date="2023-04" db="EMBL/GenBank/DDBJ databases">
        <title>Comparative genomic analysis of Cohnella hashimotonis sp. nov., isolated from the International Space Station.</title>
        <authorList>
            <person name="Venkateswaran K."/>
            <person name="Simpson A."/>
        </authorList>
    </citation>
    <scope>NUCLEOTIDE SEQUENCE</scope>
    <source>
        <strain evidence="7">F6_2S_P_1</strain>
    </source>
</reference>
<evidence type="ECO:0000256" key="4">
    <source>
        <dbReference type="ARBA" id="ARBA00023163"/>
    </source>
</evidence>
<keyword evidence="4" id="KW-0804">Transcription</keyword>
<dbReference type="PANTHER" id="PTHR35807">
    <property type="entry name" value="TRANSCRIPTIONAL REGULATOR REDD-RELATED"/>
    <property type="match status" value="1"/>
</dbReference>
<dbReference type="InterPro" id="IPR001789">
    <property type="entry name" value="Sig_transdc_resp-reg_receiver"/>
</dbReference>
<dbReference type="PROSITE" id="PS50110">
    <property type="entry name" value="RESPONSE_REGULATORY"/>
    <property type="match status" value="1"/>
</dbReference>
<accession>A0ABT6TM99</accession>
<dbReference type="SUPFAM" id="SSF46894">
    <property type="entry name" value="C-terminal effector domain of the bipartite response regulators"/>
    <property type="match status" value="1"/>
</dbReference>
<dbReference type="PANTHER" id="PTHR35807:SF2">
    <property type="entry name" value="TRANSCRIPTIONAL ACTIVATOR DOMAIN"/>
    <property type="match status" value="1"/>
</dbReference>
<protein>
    <submittedName>
        <fullName evidence="7">Response regulator</fullName>
    </submittedName>
</protein>
<sequence>MIRVMLIDDEEDALDLLEILLRQLGDVEIAGRYMNPVQALDALEGSAVDAVFLDNQMPGILGTEAARRIRQTMPTMPIIFTTAYSEYAVEAFEIQSTDYLLKPFTIDRLQNAVTRIRQSLPQLTSQANRSGSAEPSPTPVVQCLGGFQIQASEAGKGGVSWKTKKEKELCAYLVHHEGKSANAAAIIEALWPGYDLNKAKTYLYTCLSYLRKTLTEHRVPIRIHKFDQGFMAELEGVTVDVADFERCLTALAPAQDVSAYDRMNQLYQGEYMEACDFGWAVPRQLEIRASYIRALRGWHSSFRGQGRAELAADSLQRILALAPESELDGRELMRLHLEAGDRHEAHRVGRQLEQAVRIQLAAELEEETLQLIRQTTDEAFRGVR</sequence>
<dbReference type="SMART" id="SM01043">
    <property type="entry name" value="BTAD"/>
    <property type="match status" value="1"/>
</dbReference>
<evidence type="ECO:0000259" key="6">
    <source>
        <dbReference type="PROSITE" id="PS50110"/>
    </source>
</evidence>
<dbReference type="Gene3D" id="3.40.50.2300">
    <property type="match status" value="1"/>
</dbReference>
<dbReference type="InterPro" id="IPR011006">
    <property type="entry name" value="CheY-like_superfamily"/>
</dbReference>
<evidence type="ECO:0000256" key="1">
    <source>
        <dbReference type="ARBA" id="ARBA00023012"/>
    </source>
</evidence>
<organism evidence="7 8">
    <name type="scientific">Cohnella hashimotonis</name>
    <dbReference type="NCBI Taxonomy" id="2826895"/>
    <lineage>
        <taxon>Bacteria</taxon>
        <taxon>Bacillati</taxon>
        <taxon>Bacillota</taxon>
        <taxon>Bacilli</taxon>
        <taxon>Bacillales</taxon>
        <taxon>Paenibacillaceae</taxon>
        <taxon>Cohnella</taxon>
    </lineage>
</organism>
<dbReference type="SUPFAM" id="SSF52172">
    <property type="entry name" value="CheY-like"/>
    <property type="match status" value="1"/>
</dbReference>
<proteinExistence type="predicted"/>
<dbReference type="InterPro" id="IPR036388">
    <property type="entry name" value="WH-like_DNA-bd_sf"/>
</dbReference>
<dbReference type="RefSeq" id="WP_282910701.1">
    <property type="nucleotide sequence ID" value="NZ_JAGRPV010000001.1"/>
</dbReference>
<dbReference type="Gene3D" id="1.25.40.10">
    <property type="entry name" value="Tetratricopeptide repeat domain"/>
    <property type="match status" value="1"/>
</dbReference>
<evidence type="ECO:0000313" key="8">
    <source>
        <dbReference type="Proteomes" id="UP001161691"/>
    </source>
</evidence>
<dbReference type="InterPro" id="IPR011990">
    <property type="entry name" value="TPR-like_helical_dom_sf"/>
</dbReference>
<evidence type="ECO:0000256" key="2">
    <source>
        <dbReference type="ARBA" id="ARBA00023015"/>
    </source>
</evidence>
<feature type="domain" description="Response regulatory" evidence="6">
    <location>
        <begin position="3"/>
        <end position="117"/>
    </location>
</feature>
<dbReference type="EMBL" id="JAGRPV010000001">
    <property type="protein sequence ID" value="MDI4647962.1"/>
    <property type="molecule type" value="Genomic_DNA"/>
</dbReference>
<gene>
    <name evidence="7" type="ORF">KB449_23625</name>
</gene>
<keyword evidence="5" id="KW-0597">Phosphoprotein</keyword>
<keyword evidence="1" id="KW-0902">Two-component regulatory system</keyword>
<dbReference type="InterPro" id="IPR016032">
    <property type="entry name" value="Sig_transdc_resp-reg_C-effctor"/>
</dbReference>
<dbReference type="SUPFAM" id="SSF48452">
    <property type="entry name" value="TPR-like"/>
    <property type="match status" value="1"/>
</dbReference>
<comment type="caution">
    <text evidence="7">The sequence shown here is derived from an EMBL/GenBank/DDBJ whole genome shotgun (WGS) entry which is preliminary data.</text>
</comment>
<dbReference type="Gene3D" id="1.10.10.10">
    <property type="entry name" value="Winged helix-like DNA-binding domain superfamily/Winged helix DNA-binding domain"/>
    <property type="match status" value="1"/>
</dbReference>
<dbReference type="Pfam" id="PF00072">
    <property type="entry name" value="Response_reg"/>
    <property type="match status" value="1"/>
</dbReference>
<evidence type="ECO:0000313" key="7">
    <source>
        <dbReference type="EMBL" id="MDI4647962.1"/>
    </source>
</evidence>
<feature type="modified residue" description="4-aspartylphosphate" evidence="5">
    <location>
        <position position="54"/>
    </location>
</feature>
<dbReference type="InterPro" id="IPR005158">
    <property type="entry name" value="BTAD"/>
</dbReference>
<keyword evidence="3" id="KW-0238">DNA-binding</keyword>
<dbReference type="SMART" id="SM00448">
    <property type="entry name" value="REC"/>
    <property type="match status" value="1"/>
</dbReference>
<name>A0ABT6TM99_9BACL</name>
<evidence type="ECO:0000256" key="5">
    <source>
        <dbReference type="PROSITE-ProRule" id="PRU00169"/>
    </source>
</evidence>
<dbReference type="Proteomes" id="UP001161691">
    <property type="component" value="Unassembled WGS sequence"/>
</dbReference>
<dbReference type="InterPro" id="IPR051677">
    <property type="entry name" value="AfsR-DnrI-RedD_regulator"/>
</dbReference>